<feature type="signal peptide" evidence="1">
    <location>
        <begin position="1"/>
        <end position="22"/>
    </location>
</feature>
<proteinExistence type="predicted"/>
<sequence>MRTVPIFIALVSFLGSAGQAFPATTETIVLIRHGEKPPGGRGRLDCHGLNRANALPAALTKQFGRFDAIFVPDPDQMKKDDGVKYRYLRPLETVTPLSKATGTAVDTRFGYKETGDLRRELLSPHYRAATLLVAWEHKKLVKLARDLIEHGGGDPGLVGKWSGRDFDSIYVIRIVRDGGVTSASFGRSSEGLNAEGSADCR</sequence>
<evidence type="ECO:0000313" key="2">
    <source>
        <dbReference type="EMBL" id="UZF85136.1"/>
    </source>
</evidence>
<name>A0A9E8CQN0_9HYPH</name>
<dbReference type="EMBL" id="CP102774">
    <property type="protein sequence ID" value="UZF85136.1"/>
    <property type="molecule type" value="Genomic_DNA"/>
</dbReference>
<protein>
    <recommendedName>
        <fullName evidence="3">Histidine phosphatase family protein</fullName>
    </recommendedName>
</protein>
<keyword evidence="1" id="KW-0732">Signal</keyword>
<dbReference type="AlphaFoldDB" id="A0A9E8CQN0"/>
<evidence type="ECO:0008006" key="3">
    <source>
        <dbReference type="Google" id="ProtNLM"/>
    </source>
</evidence>
<accession>A0A9E8CQN0</accession>
<reference evidence="2" key="1">
    <citation type="submission" date="2022-08" db="EMBL/GenBank/DDBJ databases">
        <title>Complete Genome Sequences of 2 Bosea sp. soil isolates.</title>
        <authorList>
            <person name="Alvarez Arevalo M."/>
            <person name="Sterndorff E.B."/>
            <person name="Faurdal D."/>
            <person name="Joergensen T.S."/>
            <person name="Weber T."/>
        </authorList>
    </citation>
    <scope>NUCLEOTIDE SEQUENCE</scope>
    <source>
        <strain evidence="2">NBC_00436</strain>
    </source>
</reference>
<evidence type="ECO:0000256" key="1">
    <source>
        <dbReference type="SAM" id="SignalP"/>
    </source>
</evidence>
<gene>
    <name evidence="2" type="ORF">NWE54_14990</name>
</gene>
<feature type="chain" id="PRO_5039636961" description="Histidine phosphatase family protein" evidence="1">
    <location>
        <begin position="23"/>
        <end position="201"/>
    </location>
</feature>
<organism evidence="2">
    <name type="scientific">Bosea sp. NBC_00436</name>
    <dbReference type="NCBI Taxonomy" id="2969620"/>
    <lineage>
        <taxon>Bacteria</taxon>
        <taxon>Pseudomonadati</taxon>
        <taxon>Pseudomonadota</taxon>
        <taxon>Alphaproteobacteria</taxon>
        <taxon>Hyphomicrobiales</taxon>
        <taxon>Boseaceae</taxon>
        <taxon>Bosea</taxon>
    </lineage>
</organism>